<protein>
    <recommendedName>
        <fullName evidence="2">CSD domain-containing protein</fullName>
    </recommendedName>
</protein>
<evidence type="ECO:0000313" key="3">
    <source>
        <dbReference type="EMBL" id="QHU30881.1"/>
    </source>
</evidence>
<dbReference type="PANTHER" id="PTHR46565">
    <property type="entry name" value="COLD SHOCK DOMAIN PROTEIN 2"/>
    <property type="match status" value="1"/>
</dbReference>
<dbReference type="SMART" id="SM00357">
    <property type="entry name" value="CSP"/>
    <property type="match status" value="1"/>
</dbReference>
<dbReference type="AlphaFoldDB" id="A0A6C0LME7"/>
<dbReference type="SUPFAM" id="SSF50249">
    <property type="entry name" value="Nucleic acid-binding proteins"/>
    <property type="match status" value="1"/>
</dbReference>
<dbReference type="CDD" id="cd04458">
    <property type="entry name" value="CSP_CDS"/>
    <property type="match status" value="1"/>
</dbReference>
<dbReference type="InterPro" id="IPR012340">
    <property type="entry name" value="NA-bd_OB-fold"/>
</dbReference>
<dbReference type="GO" id="GO:0003676">
    <property type="term" value="F:nucleic acid binding"/>
    <property type="evidence" value="ECO:0007669"/>
    <property type="project" value="InterPro"/>
</dbReference>
<dbReference type="EMBL" id="MN740521">
    <property type="protein sequence ID" value="QHU30881.1"/>
    <property type="molecule type" value="Genomic_DNA"/>
</dbReference>
<proteinExistence type="predicted"/>
<evidence type="ECO:0000259" key="2">
    <source>
        <dbReference type="PROSITE" id="PS51857"/>
    </source>
</evidence>
<feature type="region of interest" description="Disordered" evidence="1">
    <location>
        <begin position="99"/>
        <end position="147"/>
    </location>
</feature>
<dbReference type="InterPro" id="IPR011129">
    <property type="entry name" value="CSD"/>
</dbReference>
<name>A0A6C0LME7_9ZZZZ</name>
<feature type="domain" description="CSD" evidence="2">
    <location>
        <begin position="6"/>
        <end position="80"/>
    </location>
</feature>
<dbReference type="PANTHER" id="PTHR46565:SF20">
    <property type="entry name" value="COLD SHOCK DOMAIN-CONTAINING PROTEIN 4"/>
    <property type="match status" value="1"/>
</dbReference>
<evidence type="ECO:0000256" key="1">
    <source>
        <dbReference type="SAM" id="MobiDB-lite"/>
    </source>
</evidence>
<dbReference type="Gene3D" id="2.40.50.140">
    <property type="entry name" value="Nucleic acid-binding proteins"/>
    <property type="match status" value="1"/>
</dbReference>
<dbReference type="InterPro" id="IPR002059">
    <property type="entry name" value="CSP_DNA-bd"/>
</dbReference>
<organism evidence="3">
    <name type="scientific">viral metagenome</name>
    <dbReference type="NCBI Taxonomy" id="1070528"/>
    <lineage>
        <taxon>unclassified sequences</taxon>
        <taxon>metagenomes</taxon>
        <taxon>organismal metagenomes</taxon>
    </lineage>
</organism>
<reference evidence="3" key="1">
    <citation type="journal article" date="2020" name="Nature">
        <title>Giant virus diversity and host interactions through global metagenomics.</title>
        <authorList>
            <person name="Schulz F."/>
            <person name="Roux S."/>
            <person name="Paez-Espino D."/>
            <person name="Jungbluth S."/>
            <person name="Walsh D.A."/>
            <person name="Denef V.J."/>
            <person name="McMahon K.D."/>
            <person name="Konstantinidis K.T."/>
            <person name="Eloe-Fadrosh E.A."/>
            <person name="Kyrpides N.C."/>
            <person name="Woyke T."/>
        </authorList>
    </citation>
    <scope>NUCLEOTIDE SEQUENCE</scope>
    <source>
        <strain evidence="3">GVMAG-M-3300027892-73</strain>
    </source>
</reference>
<sequence>MCDIVKEIGYVKWFNSKSGFGFITVMQSGEHAGSDIFVHHSGLNVSNDQYKYLVQGEYVQLSIEATDDEKHKFKAVGVSGICGGKLMCETRLLYKQTANSSHEQPMLSATKPNRGIKSAGPRGDQKRKTPSSKISENIQFRRSSLEE</sequence>
<dbReference type="PROSITE" id="PS51857">
    <property type="entry name" value="CSD_2"/>
    <property type="match status" value="1"/>
</dbReference>
<feature type="compositionally biased region" description="Polar residues" evidence="1">
    <location>
        <begin position="131"/>
        <end position="147"/>
    </location>
</feature>
<accession>A0A6C0LME7</accession>
<dbReference type="Pfam" id="PF00313">
    <property type="entry name" value="CSD"/>
    <property type="match status" value="1"/>
</dbReference>